<dbReference type="EMBL" id="BK059105">
    <property type="protein sequence ID" value="DAE30725.1"/>
    <property type="molecule type" value="Genomic_DNA"/>
</dbReference>
<evidence type="ECO:0000313" key="1">
    <source>
        <dbReference type="EMBL" id="DAE30725.1"/>
    </source>
</evidence>
<protein>
    <submittedName>
        <fullName evidence="1">Uncharacterized protein</fullName>
    </submittedName>
</protein>
<organism evidence="1">
    <name type="scientific">virus sp. ctML55</name>
    <dbReference type="NCBI Taxonomy" id="2827627"/>
    <lineage>
        <taxon>Viruses</taxon>
    </lineage>
</organism>
<accession>A0A8S5RI33</accession>
<reference evidence="1" key="1">
    <citation type="journal article" date="2021" name="Proc. Natl. Acad. Sci. U.S.A.">
        <title>A Catalog of Tens of Thousands of Viruses from Human Metagenomes Reveals Hidden Associations with Chronic Diseases.</title>
        <authorList>
            <person name="Tisza M.J."/>
            <person name="Buck C.B."/>
        </authorList>
    </citation>
    <scope>NUCLEOTIDE SEQUENCE</scope>
    <source>
        <strain evidence="1">CtML55</strain>
    </source>
</reference>
<proteinExistence type="predicted"/>
<name>A0A8S5RI33_9VIRU</name>
<sequence>MFRHNCYYLIRRTNFPKYYYYSLYFYVLYFQSFQNQTTTEATNDLNGLKLYLILLRR</sequence>